<dbReference type="PROSITE" id="PS50043">
    <property type="entry name" value="HTH_LUXR_2"/>
    <property type="match status" value="1"/>
</dbReference>
<dbReference type="Gene3D" id="1.10.10.10">
    <property type="entry name" value="Winged helix-like DNA-binding domain superfamily/Winged helix DNA-binding domain"/>
    <property type="match status" value="1"/>
</dbReference>
<dbReference type="Gene3D" id="3.30.450.80">
    <property type="entry name" value="Transcription factor LuxR-like, autoinducer-binding domain"/>
    <property type="match status" value="1"/>
</dbReference>
<evidence type="ECO:0000259" key="4">
    <source>
        <dbReference type="PROSITE" id="PS50043"/>
    </source>
</evidence>
<dbReference type="SUPFAM" id="SSF46894">
    <property type="entry name" value="C-terminal effector domain of the bipartite response regulators"/>
    <property type="match status" value="1"/>
</dbReference>
<evidence type="ECO:0000256" key="3">
    <source>
        <dbReference type="ARBA" id="ARBA00023163"/>
    </source>
</evidence>
<accession>A0A348HEP9</accession>
<evidence type="ECO:0000313" key="5">
    <source>
        <dbReference type="EMBL" id="BBG30101.1"/>
    </source>
</evidence>
<protein>
    <submittedName>
        <fullName evidence="5">DNA-binding HTH domain-containing proteins</fullName>
    </submittedName>
</protein>
<dbReference type="AlphaFoldDB" id="A0A348HEP9"/>
<dbReference type="Proteomes" id="UP000267342">
    <property type="component" value="Chromosome"/>
</dbReference>
<organism evidence="5 6">
    <name type="scientific">Zymobacter palmae</name>
    <dbReference type="NCBI Taxonomy" id="33074"/>
    <lineage>
        <taxon>Bacteria</taxon>
        <taxon>Pseudomonadati</taxon>
        <taxon>Pseudomonadota</taxon>
        <taxon>Gammaproteobacteria</taxon>
        <taxon>Oceanospirillales</taxon>
        <taxon>Halomonadaceae</taxon>
        <taxon>Zymobacter group</taxon>
        <taxon>Zymobacter</taxon>
    </lineage>
</organism>
<gene>
    <name evidence="5" type="ORF">ZBT109_1341</name>
</gene>
<dbReference type="Pfam" id="PF03472">
    <property type="entry name" value="Autoind_bind"/>
    <property type="match status" value="1"/>
</dbReference>
<dbReference type="InterPro" id="IPR036388">
    <property type="entry name" value="WH-like_DNA-bd_sf"/>
</dbReference>
<dbReference type="KEGG" id="zpl:ZBT109_1341"/>
<dbReference type="SMART" id="SM00421">
    <property type="entry name" value="HTH_LUXR"/>
    <property type="match status" value="1"/>
</dbReference>
<name>A0A348HEP9_9GAMM</name>
<keyword evidence="2 5" id="KW-0238">DNA-binding</keyword>
<dbReference type="OrthoDB" id="434992at2"/>
<keyword evidence="6" id="KW-1185">Reference proteome</keyword>
<evidence type="ECO:0000256" key="1">
    <source>
        <dbReference type="ARBA" id="ARBA00023015"/>
    </source>
</evidence>
<proteinExistence type="predicted"/>
<dbReference type="GO" id="GO:0006355">
    <property type="term" value="P:regulation of DNA-templated transcription"/>
    <property type="evidence" value="ECO:0007669"/>
    <property type="project" value="InterPro"/>
</dbReference>
<reference evidence="5 6" key="1">
    <citation type="submission" date="2018-09" db="EMBL/GenBank/DDBJ databases">
        <title>Zymobacter palmae IAM14233 (=T109) whole genome analysis.</title>
        <authorList>
            <person name="Yanase H."/>
        </authorList>
    </citation>
    <scope>NUCLEOTIDE SEQUENCE [LARGE SCALE GENOMIC DNA]</scope>
    <source>
        <strain evidence="5 6">IAM14233</strain>
    </source>
</reference>
<sequence length="235" mass="26982">MNGWQEDLLTTLEKPHTFDDILRVGERSIQALGFKNCTWITQLPVPLTRREVFAVANNDDEVARRVRSGWYNKAPVFRICAETSRPVMWTGRAEGQLFDMNPGMWEEHFSLGRRAGWAQSVHDRIGIYSLFITSNDSQLEEPDIEVHQRQLQWLTHAMHFAMFTSRDEHDQILSNREREILRWTGDGKTVAEIGIILGLSDSTVNFHLRNAMTKLGAPNKTSAVVKAIFLKELFA</sequence>
<dbReference type="PRINTS" id="PR00038">
    <property type="entry name" value="HTHLUXR"/>
</dbReference>
<dbReference type="InterPro" id="IPR016032">
    <property type="entry name" value="Sig_transdc_resp-reg_C-effctor"/>
</dbReference>
<dbReference type="STRING" id="1123510.GCA_000620025_00331"/>
<dbReference type="PANTHER" id="PTHR44688:SF25">
    <property type="entry name" value="HTH LUXR-TYPE DOMAIN-CONTAINING PROTEIN"/>
    <property type="match status" value="1"/>
</dbReference>
<evidence type="ECO:0000256" key="2">
    <source>
        <dbReference type="ARBA" id="ARBA00023125"/>
    </source>
</evidence>
<dbReference type="InterPro" id="IPR000792">
    <property type="entry name" value="Tscrpt_reg_LuxR_C"/>
</dbReference>
<keyword evidence="3" id="KW-0804">Transcription</keyword>
<dbReference type="Pfam" id="PF00196">
    <property type="entry name" value="GerE"/>
    <property type="match status" value="1"/>
</dbReference>
<dbReference type="SUPFAM" id="SSF75516">
    <property type="entry name" value="Pheromone-binding domain of LuxR-like quorum-sensing transcription factors"/>
    <property type="match status" value="1"/>
</dbReference>
<dbReference type="InterPro" id="IPR005143">
    <property type="entry name" value="TF_LuxR_autoind-bd_dom"/>
</dbReference>
<feature type="domain" description="HTH luxR-type" evidence="4">
    <location>
        <begin position="166"/>
        <end position="231"/>
    </location>
</feature>
<dbReference type="GO" id="GO:0003677">
    <property type="term" value="F:DNA binding"/>
    <property type="evidence" value="ECO:0007669"/>
    <property type="project" value="UniProtKB-KW"/>
</dbReference>
<dbReference type="PROSITE" id="PS00622">
    <property type="entry name" value="HTH_LUXR_1"/>
    <property type="match status" value="1"/>
</dbReference>
<dbReference type="PANTHER" id="PTHR44688">
    <property type="entry name" value="DNA-BINDING TRANSCRIPTIONAL ACTIVATOR DEVR_DOSR"/>
    <property type="match status" value="1"/>
</dbReference>
<keyword evidence="1" id="KW-0805">Transcription regulation</keyword>
<dbReference type="EMBL" id="AP018933">
    <property type="protein sequence ID" value="BBG30101.1"/>
    <property type="molecule type" value="Genomic_DNA"/>
</dbReference>
<dbReference type="RefSeq" id="WP_051524005.1">
    <property type="nucleotide sequence ID" value="NZ_AP018933.1"/>
</dbReference>
<dbReference type="CDD" id="cd06170">
    <property type="entry name" value="LuxR_C_like"/>
    <property type="match status" value="1"/>
</dbReference>
<dbReference type="InterPro" id="IPR036693">
    <property type="entry name" value="TF_LuxR_autoind-bd_dom_sf"/>
</dbReference>
<evidence type="ECO:0000313" key="6">
    <source>
        <dbReference type="Proteomes" id="UP000267342"/>
    </source>
</evidence>